<dbReference type="RefSeq" id="WP_086348149.1">
    <property type="nucleotide sequence ID" value="NZ_CP147247.1"/>
</dbReference>
<evidence type="ECO:0000256" key="2">
    <source>
        <dbReference type="SAM" id="MobiDB-lite"/>
    </source>
</evidence>
<feature type="coiled-coil region" evidence="1">
    <location>
        <begin position="66"/>
        <end position="193"/>
    </location>
</feature>
<gene>
    <name evidence="4" type="ORF">A5888_001056</name>
    <name evidence="3" type="ORF">A5888_001066</name>
</gene>
<feature type="coiled-coil region" evidence="1">
    <location>
        <begin position="234"/>
        <end position="261"/>
    </location>
</feature>
<reference evidence="4" key="2">
    <citation type="submission" date="2017-05" db="EMBL/GenBank/DDBJ databases">
        <authorList>
            <consortium name="The Broad Institute Genomics Platform"/>
            <consortium name="The Broad Institute Genomic Center for Infectious Diseases"/>
            <person name="Earl A."/>
            <person name="Manson A."/>
            <person name="Schwartman J."/>
            <person name="Gilmore M."/>
            <person name="Abouelleil A."/>
            <person name="Cao P."/>
            <person name="Chapman S."/>
            <person name="Cusick C."/>
            <person name="Shea T."/>
            <person name="Young S."/>
            <person name="Neafsey D."/>
            <person name="Nusbaum C."/>
            <person name="Birren B."/>
        </authorList>
    </citation>
    <scope>NUCLEOTIDE SEQUENCE</scope>
    <source>
        <strain evidence="4">9E7_DIV0242</strain>
    </source>
</reference>
<reference evidence="3" key="1">
    <citation type="submission" date="2017-05" db="EMBL/GenBank/DDBJ databases">
        <title>The Genome Sequence of Enterococcus sp. 9E7_DIV0242.</title>
        <authorList>
            <consortium name="The Broad Institute Genomics Platform"/>
            <consortium name="The Broad Institute Genomic Center for Infectious Diseases"/>
            <person name="Earl A."/>
            <person name="Manson A."/>
            <person name="Schwartman J."/>
            <person name="Gilmore M."/>
            <person name="Abouelleil A."/>
            <person name="Cao P."/>
            <person name="Chapman S."/>
            <person name="Cusick C."/>
            <person name="Shea T."/>
            <person name="Young S."/>
            <person name="Neafsey D."/>
            <person name="Nusbaum C."/>
            <person name="Birren B."/>
        </authorList>
    </citation>
    <scope>NUCLEOTIDE SEQUENCE [LARGE SCALE GENOMIC DNA]</scope>
    <source>
        <strain evidence="3">9E7_DIV0242</strain>
    </source>
</reference>
<feature type="compositionally biased region" description="Basic and acidic residues" evidence="2">
    <location>
        <begin position="49"/>
        <end position="66"/>
    </location>
</feature>
<proteinExistence type="predicted"/>
<evidence type="ECO:0000256" key="1">
    <source>
        <dbReference type="SAM" id="Coils"/>
    </source>
</evidence>
<dbReference type="AlphaFoldDB" id="A0A242KDK5"/>
<accession>A0A242KDK5</accession>
<feature type="region of interest" description="Disordered" evidence="2">
    <location>
        <begin position="282"/>
        <end position="310"/>
    </location>
</feature>
<dbReference type="Proteomes" id="UP000195141">
    <property type="component" value="Chromosome"/>
</dbReference>
<feature type="compositionally biased region" description="Basic and acidic residues" evidence="2">
    <location>
        <begin position="287"/>
        <end position="299"/>
    </location>
</feature>
<keyword evidence="5" id="KW-1185">Reference proteome</keyword>
<evidence type="ECO:0000313" key="5">
    <source>
        <dbReference type="Proteomes" id="UP000195141"/>
    </source>
</evidence>
<dbReference type="EMBL" id="CP147247">
    <property type="protein sequence ID" value="WYJ89336.1"/>
    <property type="molecule type" value="Genomic_DNA"/>
</dbReference>
<keyword evidence="1" id="KW-0175">Coiled coil</keyword>
<evidence type="ECO:0000313" key="4">
    <source>
        <dbReference type="EMBL" id="WYJ89336.1"/>
    </source>
</evidence>
<protein>
    <submittedName>
        <fullName evidence="3">Uncharacterized protein</fullName>
    </submittedName>
</protein>
<evidence type="ECO:0000313" key="3">
    <source>
        <dbReference type="EMBL" id="OTP19251.1"/>
    </source>
</evidence>
<organism evidence="3">
    <name type="scientific">Candidatus Enterococcus clewellii</name>
    <dbReference type="NCBI Taxonomy" id="1834193"/>
    <lineage>
        <taxon>Bacteria</taxon>
        <taxon>Bacillati</taxon>
        <taxon>Bacillota</taxon>
        <taxon>Bacilli</taxon>
        <taxon>Lactobacillales</taxon>
        <taxon>Enterococcaceae</taxon>
        <taxon>Enterococcus</taxon>
    </lineage>
</organism>
<sequence length="310" mass="37013">MFGLGKRKDDQEYDEVYIYEDEEDYDEYTDYEEEEYNDRPQMTAKKKKEREGYQRYEDPLDSRREEEELKHEIDHLEETVERLTDQLEEKQEELYKVTNLLAEKENVAETASIELRRQLEDEIAQIRSDSDAVLREYKNHIEQLEDELADRKQQVRKQDNQVDSVKRTYENKIIDQNQQISELQKQLQQQDVLKNDLANIIIETKEQQREVIARAQWEGEQIRETAEADARKVLAESAMELHMVKQEAEKYRERLVEMKKESNHTFDRLIASAERVGQLEIRGGKFTNEEKRTASDHLPDISPVNRRASL</sequence>
<feature type="region of interest" description="Disordered" evidence="2">
    <location>
        <begin position="1"/>
        <end position="66"/>
    </location>
</feature>
<feature type="compositionally biased region" description="Acidic residues" evidence="2">
    <location>
        <begin position="11"/>
        <end position="36"/>
    </location>
</feature>
<feature type="compositionally biased region" description="Basic and acidic residues" evidence="2">
    <location>
        <begin position="1"/>
        <end position="10"/>
    </location>
</feature>
<name>A0A242KDK5_9ENTE</name>
<reference evidence="4" key="3">
    <citation type="submission" date="2024-03" db="EMBL/GenBank/DDBJ databases">
        <title>The Genome Sequence of Enterococcus sp. DIV0242b.</title>
        <authorList>
            <consortium name="The Broad Institute Genomics Platform"/>
            <consortium name="The Broad Institute Microbial Omics Core"/>
            <consortium name="The Broad Institute Genomic Center for Infectious Diseases"/>
            <person name="Earl A."/>
            <person name="Manson A."/>
            <person name="Gilmore M."/>
            <person name="Schwartman J."/>
            <person name="Shea T."/>
            <person name="Abouelleil A."/>
            <person name="Cao P."/>
            <person name="Chapman S."/>
            <person name="Cusick C."/>
            <person name="Young S."/>
            <person name="Neafsey D."/>
            <person name="Nusbaum C."/>
            <person name="Birren B."/>
        </authorList>
    </citation>
    <scope>NUCLEOTIDE SEQUENCE</scope>
    <source>
        <strain evidence="4">9E7_DIV0242</strain>
    </source>
</reference>
<dbReference type="EMBL" id="NGMM01000001">
    <property type="protein sequence ID" value="OTP19251.1"/>
    <property type="molecule type" value="Genomic_DNA"/>
</dbReference>